<dbReference type="AlphaFoldDB" id="A0AAE0WEQ8"/>
<organism evidence="7 8">
    <name type="scientific">Potamilus streckersoni</name>
    <dbReference type="NCBI Taxonomy" id="2493646"/>
    <lineage>
        <taxon>Eukaryota</taxon>
        <taxon>Metazoa</taxon>
        <taxon>Spiralia</taxon>
        <taxon>Lophotrochozoa</taxon>
        <taxon>Mollusca</taxon>
        <taxon>Bivalvia</taxon>
        <taxon>Autobranchia</taxon>
        <taxon>Heteroconchia</taxon>
        <taxon>Palaeoheterodonta</taxon>
        <taxon>Unionida</taxon>
        <taxon>Unionoidea</taxon>
        <taxon>Unionidae</taxon>
        <taxon>Ambleminae</taxon>
        <taxon>Lampsilini</taxon>
        <taxon>Potamilus</taxon>
    </lineage>
</organism>
<evidence type="ECO:0000256" key="4">
    <source>
        <dbReference type="ARBA" id="ARBA00023136"/>
    </source>
</evidence>
<evidence type="ECO:0000256" key="5">
    <source>
        <dbReference type="SAM" id="Phobius"/>
    </source>
</evidence>
<comment type="caution">
    <text evidence="7">The sequence shown here is derived from an EMBL/GenBank/DDBJ whole genome shotgun (WGS) entry which is preliminary data.</text>
</comment>
<evidence type="ECO:0000313" key="7">
    <source>
        <dbReference type="EMBL" id="KAK3610862.1"/>
    </source>
</evidence>
<dbReference type="InterPro" id="IPR006052">
    <property type="entry name" value="TNF_dom"/>
</dbReference>
<dbReference type="GO" id="GO:0005615">
    <property type="term" value="C:extracellular space"/>
    <property type="evidence" value="ECO:0007669"/>
    <property type="project" value="UniProtKB-KW"/>
</dbReference>
<evidence type="ECO:0000256" key="2">
    <source>
        <dbReference type="ARBA" id="ARBA00008670"/>
    </source>
</evidence>
<feature type="domain" description="THD" evidence="6">
    <location>
        <begin position="155"/>
        <end position="299"/>
    </location>
</feature>
<dbReference type="GO" id="GO:0006955">
    <property type="term" value="P:immune response"/>
    <property type="evidence" value="ECO:0007669"/>
    <property type="project" value="InterPro"/>
</dbReference>
<keyword evidence="4 5" id="KW-0472">Membrane</keyword>
<dbReference type="PROSITE" id="PS50049">
    <property type="entry name" value="THD_2"/>
    <property type="match status" value="1"/>
</dbReference>
<proteinExistence type="inferred from homology"/>
<evidence type="ECO:0000256" key="3">
    <source>
        <dbReference type="ARBA" id="ARBA00022514"/>
    </source>
</evidence>
<comment type="subcellular location">
    <subcellularLocation>
        <location evidence="1">Membrane</location>
    </subcellularLocation>
</comment>
<dbReference type="SUPFAM" id="SSF49842">
    <property type="entry name" value="TNF-like"/>
    <property type="match status" value="1"/>
</dbReference>
<comment type="similarity">
    <text evidence="2">Belongs to the tumor necrosis factor family.</text>
</comment>
<dbReference type="Proteomes" id="UP001195483">
    <property type="component" value="Unassembled WGS sequence"/>
</dbReference>
<dbReference type="PANTHER" id="PTHR11471">
    <property type="entry name" value="TUMOR NECROSIS FACTOR FAMILY MEMBER"/>
    <property type="match status" value="1"/>
</dbReference>
<gene>
    <name evidence="7" type="ORF">CHS0354_000019</name>
</gene>
<dbReference type="Gene3D" id="2.60.120.40">
    <property type="match status" value="1"/>
</dbReference>
<accession>A0AAE0WEQ8</accession>
<protein>
    <recommendedName>
        <fullName evidence="6">THD domain-containing protein</fullName>
    </recommendedName>
</protein>
<keyword evidence="3" id="KW-0202">Cytokine</keyword>
<dbReference type="EMBL" id="JAEAOA010000026">
    <property type="protein sequence ID" value="KAK3610862.1"/>
    <property type="molecule type" value="Genomic_DNA"/>
</dbReference>
<feature type="transmembrane region" description="Helical" evidence="5">
    <location>
        <begin position="41"/>
        <end position="62"/>
    </location>
</feature>
<dbReference type="PANTHER" id="PTHR11471:SF13">
    <property type="entry name" value="TNF FAMILY PROFILE DOMAIN-CONTAINING PROTEIN"/>
    <property type="match status" value="1"/>
</dbReference>
<reference evidence="7" key="1">
    <citation type="journal article" date="2021" name="Genome Biol. Evol.">
        <title>A High-Quality Reference Genome for a Parasitic Bivalve with Doubly Uniparental Inheritance (Bivalvia: Unionida).</title>
        <authorList>
            <person name="Smith C.H."/>
        </authorList>
    </citation>
    <scope>NUCLEOTIDE SEQUENCE</scope>
    <source>
        <strain evidence="7">CHS0354</strain>
    </source>
</reference>
<name>A0AAE0WEQ8_9BIVA</name>
<dbReference type="GO" id="GO:0005125">
    <property type="term" value="F:cytokine activity"/>
    <property type="evidence" value="ECO:0007669"/>
    <property type="project" value="UniProtKB-KW"/>
</dbReference>
<reference evidence="7" key="2">
    <citation type="journal article" date="2021" name="Genome Biol. Evol.">
        <title>Developing a high-quality reference genome for a parasitic bivalve with doubly uniparental inheritance (Bivalvia: Unionida).</title>
        <authorList>
            <person name="Smith C.H."/>
        </authorList>
    </citation>
    <scope>NUCLEOTIDE SEQUENCE</scope>
    <source>
        <strain evidence="7">CHS0354</strain>
        <tissue evidence="7">Mantle</tissue>
    </source>
</reference>
<keyword evidence="5" id="KW-1133">Transmembrane helix</keyword>
<keyword evidence="8" id="KW-1185">Reference proteome</keyword>
<evidence type="ECO:0000259" key="6">
    <source>
        <dbReference type="PROSITE" id="PS50049"/>
    </source>
</evidence>
<sequence>MSGRFKRLKDRVLCRFEECSAGEIGQVDIARLKNGSIVEKVFLIVSALINIALLVWVIYSGISQGHSREENKAKKPCTSSYSYRSICVNCGDLDKSSATFSKNNLNLYLEKEWRKACATEDLCCTENVEYINHIAKIFMLQMQAHSETNVDKVRPAAHVFLDVEAMNKFSSLRWTLIQGFGTAFQSSSGILDNNTSLVVPAAGDYFLYSFITFKSRTGFEEEEGTISHSVYRERQFLSVTTKQLLLIDQQRQMGDNSFQSSYLSSVLRLRTKDRIFTEVSDVSAVYGSVMSNFFGMYKI</sequence>
<dbReference type="GO" id="GO:0016020">
    <property type="term" value="C:membrane"/>
    <property type="evidence" value="ECO:0007669"/>
    <property type="project" value="UniProtKB-SubCell"/>
</dbReference>
<dbReference type="GO" id="GO:0005164">
    <property type="term" value="F:tumor necrosis factor receptor binding"/>
    <property type="evidence" value="ECO:0007669"/>
    <property type="project" value="InterPro"/>
</dbReference>
<reference evidence="7" key="3">
    <citation type="submission" date="2023-05" db="EMBL/GenBank/DDBJ databases">
        <authorList>
            <person name="Smith C.H."/>
        </authorList>
    </citation>
    <scope>NUCLEOTIDE SEQUENCE</scope>
    <source>
        <strain evidence="7">CHS0354</strain>
        <tissue evidence="7">Mantle</tissue>
    </source>
</reference>
<dbReference type="InterPro" id="IPR008983">
    <property type="entry name" value="Tumour_necrosis_fac-like_dom"/>
</dbReference>
<evidence type="ECO:0000313" key="8">
    <source>
        <dbReference type="Proteomes" id="UP001195483"/>
    </source>
</evidence>
<evidence type="ECO:0000256" key="1">
    <source>
        <dbReference type="ARBA" id="ARBA00004370"/>
    </source>
</evidence>
<dbReference type="Pfam" id="PF00229">
    <property type="entry name" value="TNF"/>
    <property type="match status" value="1"/>
</dbReference>
<keyword evidence="5" id="KW-0812">Transmembrane</keyword>